<comment type="cofactor">
    <cofactor evidence="8">
        <name>Mg(2+)</name>
        <dbReference type="ChEBI" id="CHEBI:18420"/>
    </cofactor>
</comment>
<dbReference type="InterPro" id="IPR032305">
    <property type="entry name" value="GTP-bd_M"/>
</dbReference>
<keyword evidence="9" id="KW-0175">Coiled coil</keyword>
<dbReference type="InterPro" id="IPR006073">
    <property type="entry name" value="GTP-bd"/>
</dbReference>
<dbReference type="GO" id="GO:0003924">
    <property type="term" value="F:GTPase activity"/>
    <property type="evidence" value="ECO:0007669"/>
    <property type="project" value="UniProtKB-UniRule"/>
</dbReference>
<dbReference type="AlphaFoldDB" id="A0A2A5RL30"/>
<evidence type="ECO:0000256" key="3">
    <source>
        <dbReference type="ARBA" id="ARBA00022741"/>
    </source>
</evidence>
<evidence type="ECO:0000256" key="1">
    <source>
        <dbReference type="ARBA" id="ARBA00022490"/>
    </source>
</evidence>
<evidence type="ECO:0000313" key="12">
    <source>
        <dbReference type="Proteomes" id="UP000218181"/>
    </source>
</evidence>
<feature type="binding site" evidence="8">
    <location>
        <position position="238"/>
    </location>
    <ligand>
        <name>Mg(2+)</name>
        <dbReference type="ChEBI" id="CHEBI:18420"/>
    </ligand>
</feature>
<evidence type="ECO:0000256" key="8">
    <source>
        <dbReference type="PIRSR" id="PIRSR006809-2"/>
    </source>
</evidence>
<dbReference type="Pfam" id="PF16360">
    <property type="entry name" value="GTP-bdg_M"/>
    <property type="match status" value="1"/>
</dbReference>
<dbReference type="Pfam" id="PF13167">
    <property type="entry name" value="GTP-bdg_N"/>
    <property type="match status" value="1"/>
</dbReference>
<feature type="binding site" evidence="7">
    <location>
        <begin position="209"/>
        <end position="216"/>
    </location>
    <ligand>
        <name>GTP</name>
        <dbReference type="ChEBI" id="CHEBI:37565"/>
    </ligand>
</feature>
<keyword evidence="3 6" id="KW-0547">Nucleotide-binding</keyword>
<dbReference type="Proteomes" id="UP000218181">
    <property type="component" value="Unassembled WGS sequence"/>
</dbReference>
<keyword evidence="4 8" id="KW-0460">Magnesium</keyword>
<keyword evidence="1 6" id="KW-0963">Cytoplasm</keyword>
<dbReference type="GO" id="GO:0005525">
    <property type="term" value="F:GTP binding"/>
    <property type="evidence" value="ECO:0007669"/>
    <property type="project" value="UniProtKB-UniRule"/>
</dbReference>
<protein>
    <recommendedName>
        <fullName evidence="6">GTPase HflX</fullName>
    </recommendedName>
    <alternativeName>
        <fullName evidence="6">GTP-binding protein HflX</fullName>
    </alternativeName>
</protein>
<dbReference type="Gene3D" id="3.40.50.11060">
    <property type="entry name" value="GTPase HflX, N-terminal domain"/>
    <property type="match status" value="1"/>
</dbReference>
<dbReference type="PRINTS" id="PR00326">
    <property type="entry name" value="GTP1OBG"/>
</dbReference>
<dbReference type="EMBL" id="JXJU01000006">
    <property type="protein sequence ID" value="PCR99885.1"/>
    <property type="molecule type" value="Genomic_DNA"/>
</dbReference>
<dbReference type="CDD" id="cd01878">
    <property type="entry name" value="HflX"/>
    <property type="match status" value="1"/>
</dbReference>
<evidence type="ECO:0000259" key="10">
    <source>
        <dbReference type="PROSITE" id="PS51705"/>
    </source>
</evidence>
<dbReference type="Gene3D" id="6.10.250.2860">
    <property type="match status" value="1"/>
</dbReference>
<keyword evidence="5 6" id="KW-0342">GTP-binding</keyword>
<evidence type="ECO:0000256" key="2">
    <source>
        <dbReference type="ARBA" id="ARBA00022723"/>
    </source>
</evidence>
<dbReference type="PROSITE" id="PS51705">
    <property type="entry name" value="G_HFLX"/>
    <property type="match status" value="1"/>
</dbReference>
<sequence>MKNLIENEEKQERVLLVGIETFENEAYFESSMQELSDLTKTAGGLVVDSFTQKRDKPDSRYMIGSGKLEQIHWAIEVGEIDTVIFNDRLTPRQNVNLENALDVKVIDRMQLILDIFALRARSHEGMLQVEQAQLTYLLPRLVGQGIALSRQAGGIGSKGPGESKLEMDRRHIRKRIEDIEKALKKVEQTRETMRNKRTKSGIFKIGLIGYTNAGKSSIMNALVGEDKEQYEKDELFATLDSTTKMIKLTDSFTASLTDTVGFIQNLPTELIKAFKSTLEEAANVDLLIHVIDASNPDHEIHEQTVLKIMKDLDLEKIPVLNVYNKMDKAQSDFIPTLSPAIQMSIKSREGAQWLKTGILEKLHEMFEHFELQLSYSKAYQLPEIRKTALIEEIIEEEEGYQISGLISKNLMWKIDNL</sequence>
<feature type="binding site" evidence="8">
    <location>
        <position position="216"/>
    </location>
    <ligand>
        <name>Mg(2+)</name>
        <dbReference type="ChEBI" id="CHEBI:18420"/>
    </ligand>
</feature>
<dbReference type="InterPro" id="IPR025121">
    <property type="entry name" value="GTPase_HflX_N"/>
</dbReference>
<keyword evidence="12" id="KW-1185">Reference proteome</keyword>
<dbReference type="InterPro" id="IPR016496">
    <property type="entry name" value="GTPase_HflX"/>
</dbReference>
<comment type="caution">
    <text evidence="11">The sequence shown here is derived from an EMBL/GenBank/DDBJ whole genome shotgun (WGS) entry which is preliminary data.</text>
</comment>
<accession>A0A2A5RL30</accession>
<dbReference type="NCBIfam" id="TIGR03156">
    <property type="entry name" value="GTP_HflX"/>
    <property type="match status" value="1"/>
</dbReference>
<dbReference type="InterPro" id="IPR027417">
    <property type="entry name" value="P-loop_NTPase"/>
</dbReference>
<feature type="domain" description="Hflx-type G" evidence="10">
    <location>
        <begin position="203"/>
        <end position="366"/>
    </location>
</feature>
<dbReference type="Pfam" id="PF01926">
    <property type="entry name" value="MMR_HSR1"/>
    <property type="match status" value="1"/>
</dbReference>
<evidence type="ECO:0000256" key="9">
    <source>
        <dbReference type="SAM" id="Coils"/>
    </source>
</evidence>
<dbReference type="PIRSF" id="PIRSF006809">
    <property type="entry name" value="GTP-binding_hflX_prd"/>
    <property type="match status" value="1"/>
</dbReference>
<dbReference type="SUPFAM" id="SSF52540">
    <property type="entry name" value="P-loop containing nucleoside triphosphate hydrolases"/>
    <property type="match status" value="1"/>
</dbReference>
<dbReference type="FunFam" id="3.40.50.11060:FF:000001">
    <property type="entry name" value="GTPase HflX"/>
    <property type="match status" value="1"/>
</dbReference>
<dbReference type="GO" id="GO:0043022">
    <property type="term" value="F:ribosome binding"/>
    <property type="evidence" value="ECO:0007669"/>
    <property type="project" value="TreeGrafter"/>
</dbReference>
<feature type="binding site" evidence="7">
    <location>
        <begin position="324"/>
        <end position="327"/>
    </location>
    <ligand>
        <name>GTP</name>
        <dbReference type="ChEBI" id="CHEBI:37565"/>
    </ligand>
</feature>
<feature type="coiled-coil region" evidence="9">
    <location>
        <begin position="169"/>
        <end position="199"/>
    </location>
</feature>
<evidence type="ECO:0000256" key="4">
    <source>
        <dbReference type="ARBA" id="ARBA00022842"/>
    </source>
</evidence>
<proteinExistence type="inferred from homology"/>
<dbReference type="Gene3D" id="3.40.50.300">
    <property type="entry name" value="P-loop containing nucleotide triphosphate hydrolases"/>
    <property type="match status" value="1"/>
</dbReference>
<evidence type="ECO:0000256" key="7">
    <source>
        <dbReference type="PIRSR" id="PIRSR006809-1"/>
    </source>
</evidence>
<dbReference type="GO" id="GO:0005737">
    <property type="term" value="C:cytoplasm"/>
    <property type="evidence" value="ECO:0007669"/>
    <property type="project" value="UniProtKB-SubCell"/>
</dbReference>
<dbReference type="GO" id="GO:0046872">
    <property type="term" value="F:metal ion binding"/>
    <property type="evidence" value="ECO:0007669"/>
    <property type="project" value="UniProtKB-KW"/>
</dbReference>
<evidence type="ECO:0000256" key="6">
    <source>
        <dbReference type="HAMAP-Rule" id="MF_00900"/>
    </source>
</evidence>
<organism evidence="11 12">
    <name type="scientific">Lactococcus fujiensis JCM 16395</name>
    <dbReference type="NCBI Taxonomy" id="1291764"/>
    <lineage>
        <taxon>Bacteria</taxon>
        <taxon>Bacillati</taxon>
        <taxon>Bacillota</taxon>
        <taxon>Bacilli</taxon>
        <taxon>Lactobacillales</taxon>
        <taxon>Streptococcaceae</taxon>
        <taxon>Lactococcus</taxon>
    </lineage>
</organism>
<feature type="binding site" evidence="7">
    <location>
        <begin position="236"/>
        <end position="240"/>
    </location>
    <ligand>
        <name>GTP</name>
        <dbReference type="ChEBI" id="CHEBI:37565"/>
    </ligand>
</feature>
<dbReference type="STRING" id="1291764.GCA_001311235_01961"/>
<name>A0A2A5RL30_9LACT</name>
<feature type="binding site" evidence="7">
    <location>
        <begin position="258"/>
        <end position="261"/>
    </location>
    <ligand>
        <name>GTP</name>
        <dbReference type="ChEBI" id="CHEBI:37565"/>
    </ligand>
</feature>
<comment type="subcellular location">
    <subcellularLocation>
        <location evidence="6">Cytoplasm</location>
    </subcellularLocation>
    <text evidence="6">May associate with membranes.</text>
</comment>
<comment type="similarity">
    <text evidence="6">Belongs to the TRAFAC class OBG-HflX-like GTPase superfamily. HflX GTPase family.</text>
</comment>
<dbReference type="HAMAP" id="MF_00900">
    <property type="entry name" value="GTPase_HflX"/>
    <property type="match status" value="1"/>
</dbReference>
<reference evidence="11 12" key="1">
    <citation type="submission" date="2014-12" db="EMBL/GenBank/DDBJ databases">
        <title>Draft genome sequences of 10 type strains of Lactococcus.</title>
        <authorList>
            <person name="Sun Z."/>
            <person name="Zhong Z."/>
            <person name="Liu W."/>
            <person name="Zhang W."/>
            <person name="Zhang H."/>
        </authorList>
    </citation>
    <scope>NUCLEOTIDE SEQUENCE [LARGE SCALE GENOMIC DNA]</scope>
    <source>
        <strain evidence="11 12">JCM 16395</strain>
    </source>
</reference>
<evidence type="ECO:0000313" key="11">
    <source>
        <dbReference type="EMBL" id="PCR99885.1"/>
    </source>
</evidence>
<gene>
    <name evidence="6" type="primary">hflX</name>
    <name evidence="11" type="ORF">RT41_GL001691</name>
</gene>
<dbReference type="PANTHER" id="PTHR10229:SF0">
    <property type="entry name" value="GTP-BINDING PROTEIN 6-RELATED"/>
    <property type="match status" value="1"/>
</dbReference>
<comment type="subunit">
    <text evidence="6">Monomer. Associates with the 50S ribosomal subunit.</text>
</comment>
<keyword evidence="2 8" id="KW-0479">Metal-binding</keyword>
<dbReference type="InterPro" id="IPR030394">
    <property type="entry name" value="G_HFLX_dom"/>
</dbReference>
<dbReference type="InterPro" id="IPR042108">
    <property type="entry name" value="GTPase_HflX_N_sf"/>
</dbReference>
<comment type="function">
    <text evidence="6">GTPase that associates with the 50S ribosomal subunit and may have a role during protein synthesis or ribosome biogenesis.</text>
</comment>
<feature type="binding site" evidence="7">
    <location>
        <begin position="344"/>
        <end position="346"/>
    </location>
    <ligand>
        <name>GTP</name>
        <dbReference type="ChEBI" id="CHEBI:37565"/>
    </ligand>
</feature>
<dbReference type="PANTHER" id="PTHR10229">
    <property type="entry name" value="GTP-BINDING PROTEIN HFLX"/>
    <property type="match status" value="1"/>
</dbReference>
<evidence type="ECO:0000256" key="5">
    <source>
        <dbReference type="ARBA" id="ARBA00023134"/>
    </source>
</evidence>